<proteinExistence type="predicted"/>
<dbReference type="Gene3D" id="3.30.60.230">
    <property type="entry name" value="Lsr2, dimerization domain"/>
    <property type="match status" value="1"/>
</dbReference>
<evidence type="ECO:0000256" key="2">
    <source>
        <dbReference type="SAM" id="MobiDB-lite"/>
    </source>
</evidence>
<keyword evidence="1" id="KW-0238">DNA-binding</keyword>
<dbReference type="Pfam" id="PF11774">
    <property type="entry name" value="Lsr2"/>
    <property type="match status" value="1"/>
</dbReference>
<feature type="region of interest" description="Disordered" evidence="2">
    <location>
        <begin position="107"/>
        <end position="137"/>
    </location>
</feature>
<dbReference type="InterPro" id="IPR042261">
    <property type="entry name" value="Lsr2-like_dimerization"/>
</dbReference>
<dbReference type="Pfam" id="PF23359">
    <property type="entry name" value="Lsr2_DNA-bd"/>
    <property type="match status" value="1"/>
</dbReference>
<dbReference type="GO" id="GO:0003677">
    <property type="term" value="F:DNA binding"/>
    <property type="evidence" value="ECO:0007669"/>
    <property type="project" value="UniProtKB-KW"/>
</dbReference>
<dbReference type="InterPro" id="IPR036625">
    <property type="entry name" value="E3-bd_dom_sf"/>
</dbReference>
<feature type="domain" description="Lsr2 DNA-binding" evidence="4">
    <location>
        <begin position="77"/>
        <end position="110"/>
    </location>
</feature>
<dbReference type="RefSeq" id="WP_051737150.1">
    <property type="nucleotide sequence ID" value="NZ_BAAAUZ010000011.1"/>
</dbReference>
<organism evidence="5 6">
    <name type="scientific">Pseudonocardia halophobica</name>
    <dbReference type="NCBI Taxonomy" id="29401"/>
    <lineage>
        <taxon>Bacteria</taxon>
        <taxon>Bacillati</taxon>
        <taxon>Actinomycetota</taxon>
        <taxon>Actinomycetes</taxon>
        <taxon>Pseudonocardiales</taxon>
        <taxon>Pseudonocardiaceae</taxon>
        <taxon>Pseudonocardia</taxon>
    </lineage>
</organism>
<keyword evidence="6" id="KW-1185">Reference proteome</keyword>
<gene>
    <name evidence="5" type="ORF">GCM10017577_10220</name>
</gene>
<dbReference type="AlphaFoldDB" id="A0A9W6NUZ9"/>
<protein>
    <submittedName>
        <fullName evidence="5">Lsr2 family protein</fullName>
    </submittedName>
</protein>
<evidence type="ECO:0000313" key="6">
    <source>
        <dbReference type="Proteomes" id="UP001143463"/>
    </source>
</evidence>
<dbReference type="Proteomes" id="UP001143463">
    <property type="component" value="Unassembled WGS sequence"/>
</dbReference>
<accession>A0A9W6NUZ9</accession>
<feature type="region of interest" description="Disordered" evidence="2">
    <location>
        <begin position="61"/>
        <end position="85"/>
    </location>
</feature>
<reference evidence="5" key="1">
    <citation type="journal article" date="2014" name="Int. J. Syst. Evol. Microbiol.">
        <title>Complete genome sequence of Corynebacterium casei LMG S-19264T (=DSM 44701T), isolated from a smear-ripened cheese.</title>
        <authorList>
            <consortium name="US DOE Joint Genome Institute (JGI-PGF)"/>
            <person name="Walter F."/>
            <person name="Albersmeier A."/>
            <person name="Kalinowski J."/>
            <person name="Ruckert C."/>
        </authorList>
    </citation>
    <scope>NUCLEOTIDE SEQUENCE</scope>
    <source>
        <strain evidence="5">VKM Ac-1069</strain>
    </source>
</reference>
<dbReference type="EMBL" id="BSFQ01000003">
    <property type="protein sequence ID" value="GLL09882.1"/>
    <property type="molecule type" value="Genomic_DNA"/>
</dbReference>
<evidence type="ECO:0000259" key="3">
    <source>
        <dbReference type="Pfam" id="PF11774"/>
    </source>
</evidence>
<feature type="compositionally biased region" description="Basic and acidic residues" evidence="2">
    <location>
        <begin position="109"/>
        <end position="125"/>
    </location>
</feature>
<name>A0A9W6NUZ9_9PSEU</name>
<dbReference type="InterPro" id="IPR055370">
    <property type="entry name" value="Lsr2_DNA-bd"/>
</dbReference>
<feature type="domain" description="Lsr2 dimerization" evidence="3">
    <location>
        <begin position="1"/>
        <end position="57"/>
    </location>
</feature>
<reference evidence="5" key="2">
    <citation type="submission" date="2023-01" db="EMBL/GenBank/DDBJ databases">
        <authorList>
            <person name="Sun Q."/>
            <person name="Evtushenko L."/>
        </authorList>
    </citation>
    <scope>NUCLEOTIDE SEQUENCE</scope>
    <source>
        <strain evidence="5">VKM Ac-1069</strain>
    </source>
</reference>
<evidence type="ECO:0000256" key="1">
    <source>
        <dbReference type="ARBA" id="ARBA00023125"/>
    </source>
</evidence>
<comment type="caution">
    <text evidence="5">The sequence shown here is derived from an EMBL/GenBank/DDBJ whole genome shotgun (WGS) entry which is preliminary data.</text>
</comment>
<sequence>MAQVTEVTLVDDLDGGKADETVAFSLDGKAFEIDLSAAHASQLRDAMASYIDAARRTTTGGGRRSLARVVSTPPKSNREENAAVRQWAQQNGYKVSERGRIPSEVLHAYADRDDTPAPAVAEEKPKRRARRKAADAA</sequence>
<dbReference type="GO" id="GO:0016746">
    <property type="term" value="F:acyltransferase activity"/>
    <property type="evidence" value="ECO:0007669"/>
    <property type="project" value="InterPro"/>
</dbReference>
<evidence type="ECO:0000259" key="4">
    <source>
        <dbReference type="Pfam" id="PF23359"/>
    </source>
</evidence>
<dbReference type="Gene3D" id="4.10.320.10">
    <property type="entry name" value="E3-binding domain"/>
    <property type="match status" value="1"/>
</dbReference>
<evidence type="ECO:0000313" key="5">
    <source>
        <dbReference type="EMBL" id="GLL09882.1"/>
    </source>
</evidence>
<dbReference type="InterPro" id="IPR024412">
    <property type="entry name" value="Lsr2_dim_dom"/>
</dbReference>